<feature type="domain" description="AAA+ ATPase" evidence="7">
    <location>
        <begin position="1603"/>
        <end position="1767"/>
    </location>
</feature>
<dbReference type="InterPro" id="IPR002182">
    <property type="entry name" value="NB-ARC"/>
</dbReference>
<dbReference type="SUPFAM" id="SSF52058">
    <property type="entry name" value="L domain-like"/>
    <property type="match status" value="2"/>
</dbReference>
<evidence type="ECO:0000256" key="4">
    <source>
        <dbReference type="ARBA" id="ARBA00022741"/>
    </source>
</evidence>
<evidence type="ECO:0000313" key="8">
    <source>
        <dbReference type="EMBL" id="WKA03049.1"/>
    </source>
</evidence>
<dbReference type="Gene3D" id="3.40.50.300">
    <property type="entry name" value="P-loop containing nucleotide triphosphate hydrolases"/>
    <property type="match status" value="2"/>
</dbReference>
<dbReference type="PANTHER" id="PTHR33463">
    <property type="entry name" value="NB-ARC DOMAIN-CONTAINING PROTEIN-RELATED"/>
    <property type="match status" value="1"/>
</dbReference>
<evidence type="ECO:0000313" key="9">
    <source>
        <dbReference type="Proteomes" id="UP001227230"/>
    </source>
</evidence>
<dbReference type="SMART" id="SM00369">
    <property type="entry name" value="LRR_TYP"/>
    <property type="match status" value="6"/>
</dbReference>
<dbReference type="Pfam" id="PF00931">
    <property type="entry name" value="NB-ARC"/>
    <property type="match status" value="2"/>
</dbReference>
<keyword evidence="5" id="KW-0611">Plant defense</keyword>
<organism evidence="8 9">
    <name type="scientific">Vitis vinifera</name>
    <name type="common">Grape</name>
    <dbReference type="NCBI Taxonomy" id="29760"/>
    <lineage>
        <taxon>Eukaryota</taxon>
        <taxon>Viridiplantae</taxon>
        <taxon>Streptophyta</taxon>
        <taxon>Embryophyta</taxon>
        <taxon>Tracheophyta</taxon>
        <taxon>Spermatophyta</taxon>
        <taxon>Magnoliopsida</taxon>
        <taxon>eudicotyledons</taxon>
        <taxon>Gunneridae</taxon>
        <taxon>Pentapetalae</taxon>
        <taxon>rosids</taxon>
        <taxon>Vitales</taxon>
        <taxon>Vitaceae</taxon>
        <taxon>Viteae</taxon>
        <taxon>Vitis</taxon>
    </lineage>
</organism>
<evidence type="ECO:0000256" key="3">
    <source>
        <dbReference type="ARBA" id="ARBA00022737"/>
    </source>
</evidence>
<evidence type="ECO:0000256" key="5">
    <source>
        <dbReference type="ARBA" id="ARBA00022821"/>
    </source>
</evidence>
<evidence type="ECO:0000256" key="6">
    <source>
        <dbReference type="ARBA" id="ARBA00022840"/>
    </source>
</evidence>
<accession>A0ABY9D667</accession>
<keyword evidence="9" id="KW-1185">Reference proteome</keyword>
<name>A0ABY9D667_VITVI</name>
<dbReference type="InterPro" id="IPR027417">
    <property type="entry name" value="P-loop_NTPase"/>
</dbReference>
<dbReference type="InterPro" id="IPR003593">
    <property type="entry name" value="AAA+_ATPase"/>
</dbReference>
<dbReference type="Pfam" id="PF23247">
    <property type="entry name" value="LRR_RPS2"/>
    <property type="match status" value="5"/>
</dbReference>
<evidence type="ECO:0000259" key="7">
    <source>
        <dbReference type="SMART" id="SM00382"/>
    </source>
</evidence>
<dbReference type="Gene3D" id="3.80.10.10">
    <property type="entry name" value="Ribonuclease Inhibitor"/>
    <property type="match status" value="4"/>
</dbReference>
<dbReference type="InterPro" id="IPR001611">
    <property type="entry name" value="Leu-rich_rpt"/>
</dbReference>
<dbReference type="SUPFAM" id="SSF52540">
    <property type="entry name" value="P-loop containing nucleoside triphosphate hydrolases"/>
    <property type="match status" value="2"/>
</dbReference>
<dbReference type="Pfam" id="PF13855">
    <property type="entry name" value="LRR_8"/>
    <property type="match status" value="1"/>
</dbReference>
<gene>
    <name evidence="8" type="ORF">VitviT2T_021184</name>
</gene>
<dbReference type="InterPro" id="IPR050905">
    <property type="entry name" value="Plant_NBS-LRR"/>
</dbReference>
<reference evidence="8 9" key="1">
    <citation type="journal article" date="2023" name="Hortic Res">
        <title>The complete reference genome for grapevine (Vitis vinifera L.) genetics and breeding.</title>
        <authorList>
            <person name="Shi X."/>
            <person name="Cao S."/>
            <person name="Wang X."/>
            <person name="Huang S."/>
            <person name="Wang Y."/>
            <person name="Liu Z."/>
            <person name="Liu W."/>
            <person name="Leng X."/>
            <person name="Peng Y."/>
            <person name="Wang N."/>
            <person name="Wang Y."/>
            <person name="Ma Z."/>
            <person name="Xu X."/>
            <person name="Zhang F."/>
            <person name="Xue H."/>
            <person name="Zhong H."/>
            <person name="Wang Y."/>
            <person name="Zhang K."/>
            <person name="Velt A."/>
            <person name="Avia K."/>
            <person name="Holtgrawe D."/>
            <person name="Grimplet J."/>
            <person name="Matus J.T."/>
            <person name="Ware D."/>
            <person name="Wu X."/>
            <person name="Wang H."/>
            <person name="Liu C."/>
            <person name="Fang Y."/>
            <person name="Rustenholz C."/>
            <person name="Cheng Z."/>
            <person name="Xiao H."/>
            <person name="Zhou Y."/>
        </authorList>
    </citation>
    <scope>NUCLEOTIDE SEQUENCE [LARGE SCALE GENOMIC DNA]</scope>
    <source>
        <strain evidence="9">cv. Pinot noir / PN40024</strain>
        <tissue evidence="8">Leaf</tissue>
    </source>
</reference>
<dbReference type="InterPro" id="IPR003591">
    <property type="entry name" value="Leu-rich_rpt_typical-subtyp"/>
</dbReference>
<protein>
    <recommendedName>
        <fullName evidence="7">AAA+ ATPase domain-containing protein</fullName>
    </recommendedName>
</protein>
<dbReference type="SMART" id="SM00382">
    <property type="entry name" value="AAA"/>
    <property type="match status" value="2"/>
</dbReference>
<dbReference type="Pfam" id="PF23598">
    <property type="entry name" value="LRR_14"/>
    <property type="match status" value="1"/>
</dbReference>
<dbReference type="Gene3D" id="1.10.8.430">
    <property type="entry name" value="Helical domain of apoptotic protease-activating factors"/>
    <property type="match status" value="2"/>
</dbReference>
<sequence length="2402" mass="274646">MTEIIIAVAAKVSEYLVAPIGRQLSYLFCYGGHMDDLNKKVQELGLAKDDLQITVDEAIRRGDEIRPIVQDWLTRADKNTGEAKKFMEDEKKRTKSCFNGWCPNLKSRYLLSREAYEKAQVIDKVQEDRKFPDGVAYCVPLRNVTFKNYEPFESRASTVNKVMDALRADEINKIGVWGMGGVGKTTLVKQVSQLAEDEKLFITRVYVDVSWTRDSEKLQDGIAKIQQKIADMLGLEFKGKDESTRAAELKQRLQKEKILIILDDIWKEVSLEEVGIPSKDDQKGCKIVMASRNEDLLRKDMGAKECFPLQHLPEKEAWNLFKKTAGDSVEGDKLQHIAIEVVNECGGLPIAIVTIANALKGECVAIWENALDELRSAAPTNISGVDDKVYGCLKWSYDHLKGDEVKSLFLLCGWLSYGDISMHQLLQYAMGLDLFDHINSLEKARNKLVTLVRTLKASSLLLDGEDHRNGIGGASRLLFMDADNKSVRMHDVVRDVARNIASKDPHRFVVREHDEEWSKTDGSKYISLNCEDVHELPHRLVCPELQFLLLQNISPTLNIPHTFFEGMNLLKVLDLSEMHFTTLPSTLHSLPNLRTLRLDRCKLGDIALIGELKKLQVLSMVGSDIQQLPSEMGQLTNLRLLDLNDCWELDVIPRNILSSLSRLECLCMKRSFTQWAAEGVSDGESNACLSELNHLRHLTTIEIQVPAVELLPKEDMFFENLTRYAIFDGSFYSWERKYKTSKQLKLRQVDLLLRDGIGKLLKKTEDLELSNLEEVCRGPIPPRSLDNLKTLHVEECHGLKFLFLLSRGLSQLEEMTIKHCNAMQQIITWEGEFEIKEVDHVGTDLQLLPKLQFLKLRDLPELMNFDYFGSNLETASQGMCSQGNPDIHMPFFSYQVSFPNLEKLILHDLPKLREIWHHQLPLGSFNNLKILKVQNCQGLFNLIPSHLIQRFDNLKELEVNNCEVLKHVFDLQGLDRNIRILPRLEFLKLNVLPKLRRVVCNEDEDKNDSVRCLFSSSTTFQNLKFLSIKYCGYKVEDEEDISTPKEDVVLFDGKVSFPNLEKLILHYLPKLREIWHHQHPPESFYNLQILEVYNCPSLLNLIPSHLIQRFDNLKKLEVDNCEVLKHVFDLQGLDGNIRILPRLESLKLNELPKLRRVVCNEDEDKNDSVRCLFFSSTAFQNLKFLYIKYCGYKVEDEEHISTPKEDVVLFDGKVSFPNLEKLILHDLPKLREIWHHQLPLVSFHNLQILKVYNCPGLLNLIPSHLIQSLDNLKEMVVDNCEVLKHVFDFQGLDGNIRILPRLESLRLEALPKLRRVVCNEDDDKNDSVRCRFSSSTAFHNLKFLSITNCGNQVEDEGHINTPMEDVVLFDGKVSFSPNLEELVLERLSKLKEMDIGIFLKLKILKLEKLPRLRLTVASMFKNFHNLQKLHIIDCGMEDGEDVNTPSNDVVFSNEKVSFSPNLEELVLKNLPNLIEMDVGILPELKILKLEELHGCLLSKVSLSPNLEEIVLKSLPKLEEIDFGILPKLKFLKVEKLPQLILSSSMFKNFHNIKELRIIDCGMKDMRGVNTSTNDEVLFNEKASFLESRASTLNDIMDALRDHNINLIGVWGMAGVGKTTLLKQVAQQAKQQRLFTRQAYVDLSSISGLETLRQKIAEALGLPPWKRNADELKQLLKEEKILIILDDIWTEVDLEQVGIPSKDDIWTQCKIVLASRDRDLLCKGLGAQICFPVEYLPLEEAWSLFKKTAGDSMEENLELRRIAIQVVEECEGLPIAIVIIAEALKDETMVVWKNALEQLRSCAPTNIRAVDKKVYSCLEWSYTHLKGDDVKSLFLLCGMLDYGDISLDLLLRYGMGLDLFDRIDSLEQARNRLLALVDFLKASGLLLDSHEDRNKFDEERASSSLFMDADNKFVRMHSVVREVARAIASKDPHPFVVREDVGLEEWSETDESKRCAFISLHCKAVHELPQGLVCPDLQFFQLHNNNPSLNIPNTFFKGMKKLEVLDLPKTHFTTLPSSLDSLTNLQTLRLDGCKLEDIALIGKLTKLEVLSLMGSTIQQLPNEMSRLTNLRLLDLNDCEKLEVIPRNILSSLSQLECLYMKSSFTQWVTEGESNACLSELNHLSHLTTLEIYIPDAKLLPKDILFENLTRYAISIGTRWRLRTKRALNLEKVNRSLHLGDGMSKLLERSEELKFMKLSGTKYVLHPSDRESFLELKHLEVGYSPEIQYIMDSKNQWFLQHGAFPLLESLILRSLKNLEEVWHGPIPIGSFGNLKTLKVLFCPKLKFLLLLSTARGLSQLEEMTIEYCKAMQQIIAYERESEIKEDGHAGTNLQLFPKLRSLILKGLPQLINFSSELETTSSTSLSTNARSENSFFSHKVSFPKIEKLILYDVPKLNLSSIYGS</sequence>
<evidence type="ECO:0000256" key="2">
    <source>
        <dbReference type="ARBA" id="ARBA00022614"/>
    </source>
</evidence>
<dbReference type="InterPro" id="IPR057135">
    <property type="entry name" value="At4g27190-like_LRR"/>
</dbReference>
<evidence type="ECO:0000256" key="1">
    <source>
        <dbReference type="ARBA" id="ARBA00008894"/>
    </source>
</evidence>
<keyword evidence="4" id="KW-0547">Nucleotide-binding</keyword>
<dbReference type="InterPro" id="IPR055414">
    <property type="entry name" value="LRR_R13L4/SHOC2-like"/>
</dbReference>
<keyword evidence="2" id="KW-0433">Leucine-rich repeat</keyword>
<comment type="similarity">
    <text evidence="1">Belongs to the disease resistance NB-LRR family.</text>
</comment>
<feature type="domain" description="AAA+ ATPase" evidence="7">
    <location>
        <begin position="170"/>
        <end position="315"/>
    </location>
</feature>
<dbReference type="PANTHER" id="PTHR33463:SF198">
    <property type="entry name" value="RPP4C3"/>
    <property type="match status" value="1"/>
</dbReference>
<keyword evidence="6" id="KW-0067">ATP-binding</keyword>
<dbReference type="EMBL" id="CP126661">
    <property type="protein sequence ID" value="WKA03049.1"/>
    <property type="molecule type" value="Genomic_DNA"/>
</dbReference>
<keyword evidence="3" id="KW-0677">Repeat</keyword>
<dbReference type="InterPro" id="IPR042197">
    <property type="entry name" value="Apaf_helical"/>
</dbReference>
<dbReference type="PRINTS" id="PR00364">
    <property type="entry name" value="DISEASERSIST"/>
</dbReference>
<dbReference type="InterPro" id="IPR032675">
    <property type="entry name" value="LRR_dom_sf"/>
</dbReference>
<dbReference type="SUPFAM" id="SSF52047">
    <property type="entry name" value="RNI-like"/>
    <property type="match status" value="3"/>
</dbReference>
<proteinExistence type="inferred from homology"/>
<dbReference type="Proteomes" id="UP001227230">
    <property type="component" value="Chromosome 14"/>
</dbReference>